<reference evidence="3 4" key="1">
    <citation type="submission" date="2019-07" db="EMBL/GenBank/DDBJ databases">
        <title>Genomics analysis of Aphanomyces spp. identifies a new class of oomycete effector associated with host adaptation.</title>
        <authorList>
            <person name="Gaulin E."/>
        </authorList>
    </citation>
    <scope>NUCLEOTIDE SEQUENCE [LARGE SCALE GENOMIC DNA]</scope>
    <source>
        <strain evidence="3 4">ATCC 201684</strain>
    </source>
</reference>
<keyword evidence="2" id="KW-1133">Transmembrane helix</keyword>
<feature type="region of interest" description="Disordered" evidence="1">
    <location>
        <begin position="477"/>
        <end position="502"/>
    </location>
</feature>
<sequence>MVSGGKAAIHAVFAVVGFVLLHFSYKYARKYYTQPAFLLPPFVCFCVIYENVILASVGIDKVYTSVKVMLVFQSCIIPAMLLICFEVAYLVHKNRSVNFCGISFDSGHRTHRNDFKSTFLRFAMWLVGVGLLTLKLLVFYQYFDDIEFTSGIYELNGSSTVGTILTIIPAFSLVVLAIYIGMRLWNYGSNYAYTVHSTCFNPWIWMMVGSCCLAAGYLLPDPLFAVSSNGGEICMLAAIIRMFREVHKDLQEGTEIANTLVGGGINDITVAASSASSPYTSPSEASTKYDLISTPRGNEETRLTDANTDAYLSVVIARTKERDVDEPKSKMQVLPWNASSHVETLLEKSVMPMETSAFFDFTDEPDDFISQVSNAPVPTKMDEIVPGSTATAVEDAKTMDFFSHVSNVTSMLQAEIEAVDEIPQVSNVSSAFPLIEQPSPPTVPIPIEAQEITHVSNVHLNHKQASDDESEIAQVSNVHQDTADTPPAELASSCESRGPDDELEAAQVPNVHQATVDTPLSETLDGSWILHDEPKQIQAPPEGVHEIAKEALDHIVALVATEVAEVEEQIPEQQVGLIESHDLKSINTEDIFSNDDFVDIAMTDDFMKDEEPKDSHEVATEEFDVVKEATTDAGDNFVDDNEVKK</sequence>
<evidence type="ECO:0000313" key="4">
    <source>
        <dbReference type="Proteomes" id="UP000481153"/>
    </source>
</evidence>
<keyword evidence="2" id="KW-0472">Membrane</keyword>
<name>A0A6G0WRL3_9STRA</name>
<feature type="transmembrane region" description="Helical" evidence="2">
    <location>
        <begin position="6"/>
        <end position="25"/>
    </location>
</feature>
<dbReference type="AlphaFoldDB" id="A0A6G0WRL3"/>
<proteinExistence type="predicted"/>
<feature type="transmembrane region" description="Helical" evidence="2">
    <location>
        <begin position="119"/>
        <end position="143"/>
    </location>
</feature>
<evidence type="ECO:0000313" key="3">
    <source>
        <dbReference type="EMBL" id="KAF0730085.1"/>
    </source>
</evidence>
<accession>A0A6G0WRL3</accession>
<feature type="transmembrane region" description="Helical" evidence="2">
    <location>
        <begin position="37"/>
        <end position="59"/>
    </location>
</feature>
<protein>
    <submittedName>
        <fullName evidence="3">Uncharacterized protein</fullName>
    </submittedName>
</protein>
<organism evidence="3 4">
    <name type="scientific">Aphanomyces euteiches</name>
    <dbReference type="NCBI Taxonomy" id="100861"/>
    <lineage>
        <taxon>Eukaryota</taxon>
        <taxon>Sar</taxon>
        <taxon>Stramenopiles</taxon>
        <taxon>Oomycota</taxon>
        <taxon>Saprolegniomycetes</taxon>
        <taxon>Saprolegniales</taxon>
        <taxon>Verrucalvaceae</taxon>
        <taxon>Aphanomyces</taxon>
    </lineage>
</organism>
<comment type="caution">
    <text evidence="3">The sequence shown here is derived from an EMBL/GenBank/DDBJ whole genome shotgun (WGS) entry which is preliminary data.</text>
</comment>
<dbReference type="EMBL" id="VJMJ01000156">
    <property type="protein sequence ID" value="KAF0730085.1"/>
    <property type="molecule type" value="Genomic_DNA"/>
</dbReference>
<dbReference type="VEuPathDB" id="FungiDB:AeMF1_003328"/>
<keyword evidence="4" id="KW-1185">Reference proteome</keyword>
<feature type="transmembrane region" description="Helical" evidence="2">
    <location>
        <begin position="163"/>
        <end position="182"/>
    </location>
</feature>
<feature type="transmembrane region" description="Helical" evidence="2">
    <location>
        <begin position="203"/>
        <end position="219"/>
    </location>
</feature>
<gene>
    <name evidence="3" type="ORF">Ae201684_012381</name>
</gene>
<dbReference type="Proteomes" id="UP000481153">
    <property type="component" value="Unassembled WGS sequence"/>
</dbReference>
<evidence type="ECO:0000256" key="1">
    <source>
        <dbReference type="SAM" id="MobiDB-lite"/>
    </source>
</evidence>
<feature type="transmembrane region" description="Helical" evidence="2">
    <location>
        <begin position="71"/>
        <end position="91"/>
    </location>
</feature>
<keyword evidence="2" id="KW-0812">Transmembrane</keyword>
<evidence type="ECO:0000256" key="2">
    <source>
        <dbReference type="SAM" id="Phobius"/>
    </source>
</evidence>